<dbReference type="EMBL" id="CM020618">
    <property type="protein sequence ID" value="KAK1858610.1"/>
    <property type="molecule type" value="Genomic_DNA"/>
</dbReference>
<evidence type="ECO:0000313" key="2">
    <source>
        <dbReference type="Proteomes" id="UP000798662"/>
    </source>
</evidence>
<dbReference type="Proteomes" id="UP000798662">
    <property type="component" value="Chromosome 1"/>
</dbReference>
<name>A0ACC3BKX8_PYRYE</name>
<reference evidence="1" key="1">
    <citation type="submission" date="2019-11" db="EMBL/GenBank/DDBJ databases">
        <title>Nori genome reveals adaptations in red seaweeds to the harsh intertidal environment.</title>
        <authorList>
            <person name="Wang D."/>
            <person name="Mao Y."/>
        </authorList>
    </citation>
    <scope>NUCLEOTIDE SEQUENCE</scope>
    <source>
        <tissue evidence="1">Gametophyte</tissue>
    </source>
</reference>
<proteinExistence type="predicted"/>
<protein>
    <submittedName>
        <fullName evidence="1">Uncharacterized protein</fullName>
    </submittedName>
</protein>
<accession>A0ACC3BKX8</accession>
<sequence length="468" mass="48032">MLRQLAVLAVSVERVELVSPLDPAAVIGDTLLCLATGPQLARQDVALLNAAAIPSAAELLADQVATAALFSPNEDGEDVPTAALPLALVPHLHARSLALQPAAHQPPGPSAEEEVQQQPRCDAATAAARRLARLRAARTAHERFLSHVRRLRVLPAAERALLASITTREEGGGADADGADAHIDASGVLRGSRSSDGLPTDPAARRAAKIARYKRDRAAAADVRGLADAFARRVAVRQPSSGGRSGGRAGETETVGSVRGEGGGSDGAGDDDGGGGQDDDRWGEEEETARQLAVGALAAAVRQSVDALPLLDEEVALLSYAADTAARGETVPPPPPPGPTATERLGLPANFRIGVPHDARGAGGGREPVGGQVPVGGGLNGRAAVAAGVFRPSHALPTYTVEEWGEFEAARATEKAAADGAAKAAKAAAAAAEDPDRDDVVADRDTMAAREWDDWKGENNRGSGNTLR</sequence>
<keyword evidence="2" id="KW-1185">Reference proteome</keyword>
<organism evidence="1 2">
    <name type="scientific">Pyropia yezoensis</name>
    <name type="common">Susabi-nori</name>
    <name type="synonym">Porphyra yezoensis</name>
    <dbReference type="NCBI Taxonomy" id="2788"/>
    <lineage>
        <taxon>Eukaryota</taxon>
        <taxon>Rhodophyta</taxon>
        <taxon>Bangiophyceae</taxon>
        <taxon>Bangiales</taxon>
        <taxon>Bangiaceae</taxon>
        <taxon>Pyropia</taxon>
    </lineage>
</organism>
<evidence type="ECO:0000313" key="1">
    <source>
        <dbReference type="EMBL" id="KAK1858610.1"/>
    </source>
</evidence>
<comment type="caution">
    <text evidence="1">The sequence shown here is derived from an EMBL/GenBank/DDBJ whole genome shotgun (WGS) entry which is preliminary data.</text>
</comment>
<gene>
    <name evidence="1" type="ORF">I4F81_001211</name>
</gene>